<reference evidence="2" key="1">
    <citation type="journal article" date="2023" name="Mol. Phylogenet. Evol.">
        <title>Genome-scale phylogeny and comparative genomics of the fungal order Sordariales.</title>
        <authorList>
            <person name="Hensen N."/>
            <person name="Bonometti L."/>
            <person name="Westerberg I."/>
            <person name="Brannstrom I.O."/>
            <person name="Guillou S."/>
            <person name="Cros-Aarteil S."/>
            <person name="Calhoun S."/>
            <person name="Haridas S."/>
            <person name="Kuo A."/>
            <person name="Mondo S."/>
            <person name="Pangilinan J."/>
            <person name="Riley R."/>
            <person name="LaButti K."/>
            <person name="Andreopoulos B."/>
            <person name="Lipzen A."/>
            <person name="Chen C."/>
            <person name="Yan M."/>
            <person name="Daum C."/>
            <person name="Ng V."/>
            <person name="Clum A."/>
            <person name="Steindorff A."/>
            <person name="Ohm R.A."/>
            <person name="Martin F."/>
            <person name="Silar P."/>
            <person name="Natvig D.O."/>
            <person name="Lalanne C."/>
            <person name="Gautier V."/>
            <person name="Ament-Velasquez S.L."/>
            <person name="Kruys A."/>
            <person name="Hutchinson M.I."/>
            <person name="Powell A.J."/>
            <person name="Barry K."/>
            <person name="Miller A.N."/>
            <person name="Grigoriev I.V."/>
            <person name="Debuchy R."/>
            <person name="Gladieux P."/>
            <person name="Hiltunen Thoren M."/>
            <person name="Johannesson H."/>
        </authorList>
    </citation>
    <scope>NUCLEOTIDE SEQUENCE</scope>
    <source>
        <strain evidence="2">CBS 508.74</strain>
    </source>
</reference>
<dbReference type="Proteomes" id="UP001302812">
    <property type="component" value="Unassembled WGS sequence"/>
</dbReference>
<proteinExistence type="predicted"/>
<accession>A0AAN6TNK7</accession>
<evidence type="ECO:0000313" key="3">
    <source>
        <dbReference type="Proteomes" id="UP001302812"/>
    </source>
</evidence>
<feature type="compositionally biased region" description="Basic residues" evidence="1">
    <location>
        <begin position="193"/>
        <end position="205"/>
    </location>
</feature>
<comment type="caution">
    <text evidence="2">The sequence shown here is derived from an EMBL/GenBank/DDBJ whole genome shotgun (WGS) entry which is preliminary data.</text>
</comment>
<feature type="compositionally biased region" description="Polar residues" evidence="1">
    <location>
        <begin position="261"/>
        <end position="278"/>
    </location>
</feature>
<sequence>MDTLDDPSSTTTTTDYDSGDSEGVDYVYESQRCAEKKYAKPRGPKKKSPKAKPRGAAKCVCGAARRDDDGEVTVFEDDTDTEEDQGHRSRRPKPRPSGPDGASKCGEKELKRIDKKGVEKKYHRAQSPYIEEYPDETPRPSVLLKEHKIPRRFSASDTLRTGDVEGVSPSSDSRGRSPGKHLLRVSHGSPKASSRRSGHRRRRLNFPREHEGEVFDSDVEDLQPHAKGVNPPTARLHGHEQDGELIPVIARSSVWADTHQPKYSSSWPQHAGTHLSQKQPRHHRSQETDEEIEEHPFNNSNNFDDHGRLRQAPAASSRSKDRDNKVREKVEGQRERSRQRLRPRTIVSRSSMATMDRGGQSVATELCEVWCGRQEDWESPYVSGIGSDCDEYYSDVGEPMRLLRPEDLPPRTSSPCLLPPRGERRDFGFQVMSRSPPPFRYARDPSPAPCASLYRNRAWRGPGQCLLLEGPPVLTTEPDVMGEEEMDDFRAPSRASRWSKPGSSRGWTDPGPPRPLSRSRAVSPIFSARKTREFLSPKPTRAARFDFGAWGCDRASRSSLSLSLF</sequence>
<organism evidence="2 3">
    <name type="scientific">Canariomyces notabilis</name>
    <dbReference type="NCBI Taxonomy" id="2074819"/>
    <lineage>
        <taxon>Eukaryota</taxon>
        <taxon>Fungi</taxon>
        <taxon>Dikarya</taxon>
        <taxon>Ascomycota</taxon>
        <taxon>Pezizomycotina</taxon>
        <taxon>Sordariomycetes</taxon>
        <taxon>Sordariomycetidae</taxon>
        <taxon>Sordariales</taxon>
        <taxon>Chaetomiaceae</taxon>
        <taxon>Canariomyces</taxon>
    </lineage>
</organism>
<gene>
    <name evidence="2" type="ORF">N656DRAFT_764946</name>
</gene>
<feature type="compositionally biased region" description="Basic residues" evidence="1">
    <location>
        <begin position="39"/>
        <end position="55"/>
    </location>
</feature>
<feature type="compositionally biased region" description="Basic and acidic residues" evidence="1">
    <location>
        <begin position="318"/>
        <end position="338"/>
    </location>
</feature>
<feature type="compositionally biased region" description="Acidic residues" evidence="1">
    <location>
        <begin position="69"/>
        <end position="83"/>
    </location>
</feature>
<name>A0AAN6TNK7_9PEZI</name>
<protein>
    <submittedName>
        <fullName evidence="2">Uncharacterized protein</fullName>
    </submittedName>
</protein>
<keyword evidence="3" id="KW-1185">Reference proteome</keyword>
<reference evidence="2" key="2">
    <citation type="submission" date="2023-05" db="EMBL/GenBank/DDBJ databases">
        <authorList>
            <consortium name="Lawrence Berkeley National Laboratory"/>
            <person name="Steindorff A."/>
            <person name="Hensen N."/>
            <person name="Bonometti L."/>
            <person name="Westerberg I."/>
            <person name="Brannstrom I.O."/>
            <person name="Guillou S."/>
            <person name="Cros-Aarteil S."/>
            <person name="Calhoun S."/>
            <person name="Haridas S."/>
            <person name="Kuo A."/>
            <person name="Mondo S."/>
            <person name="Pangilinan J."/>
            <person name="Riley R."/>
            <person name="Labutti K."/>
            <person name="Andreopoulos B."/>
            <person name="Lipzen A."/>
            <person name="Chen C."/>
            <person name="Yanf M."/>
            <person name="Daum C."/>
            <person name="Ng V."/>
            <person name="Clum A."/>
            <person name="Ohm R."/>
            <person name="Martin F."/>
            <person name="Silar P."/>
            <person name="Natvig D."/>
            <person name="Lalanne C."/>
            <person name="Gautier V."/>
            <person name="Ament-Velasquez S.L."/>
            <person name="Kruys A."/>
            <person name="Hutchinson M.I."/>
            <person name="Powell A.J."/>
            <person name="Barry K."/>
            <person name="Miller A.N."/>
            <person name="Grigoriev I.V."/>
            <person name="Debuchy R."/>
            <person name="Gladieux P."/>
            <person name="Thoren M.H."/>
            <person name="Johannesson H."/>
        </authorList>
    </citation>
    <scope>NUCLEOTIDE SEQUENCE</scope>
    <source>
        <strain evidence="2">CBS 508.74</strain>
    </source>
</reference>
<feature type="compositionally biased region" description="Basic and acidic residues" evidence="1">
    <location>
        <begin position="105"/>
        <end position="120"/>
    </location>
</feature>
<feature type="region of interest" description="Disordered" evidence="1">
    <location>
        <begin position="257"/>
        <end position="345"/>
    </location>
</feature>
<feature type="region of interest" description="Disordered" evidence="1">
    <location>
        <begin position="1"/>
        <end position="245"/>
    </location>
</feature>
<feature type="compositionally biased region" description="Low complexity" evidence="1">
    <location>
        <begin position="1"/>
        <end position="16"/>
    </location>
</feature>
<dbReference type="AlphaFoldDB" id="A0AAN6TNK7"/>
<feature type="region of interest" description="Disordered" evidence="1">
    <location>
        <begin position="485"/>
        <end position="524"/>
    </location>
</feature>
<dbReference type="RefSeq" id="XP_064675379.1">
    <property type="nucleotide sequence ID" value="XM_064813364.1"/>
</dbReference>
<evidence type="ECO:0000256" key="1">
    <source>
        <dbReference type="SAM" id="MobiDB-lite"/>
    </source>
</evidence>
<evidence type="ECO:0000313" key="2">
    <source>
        <dbReference type="EMBL" id="KAK4117809.1"/>
    </source>
</evidence>
<dbReference type="EMBL" id="MU853332">
    <property type="protein sequence ID" value="KAK4117809.1"/>
    <property type="molecule type" value="Genomic_DNA"/>
</dbReference>
<dbReference type="GeneID" id="89937489"/>